<accession>A0AA49JY60</accession>
<dbReference type="InterPro" id="IPR014756">
    <property type="entry name" value="Ig_E-set"/>
</dbReference>
<dbReference type="KEGG" id="pspc:Strain318_000370"/>
<dbReference type="SUPFAM" id="SSF81296">
    <property type="entry name" value="E set domains"/>
    <property type="match status" value="1"/>
</dbReference>
<keyword evidence="1" id="KW-0732">Signal</keyword>
<dbReference type="Pfam" id="PF16561">
    <property type="entry name" value="AMPK1_CBM"/>
    <property type="match status" value="1"/>
</dbReference>
<dbReference type="RefSeq" id="WP_367886837.1">
    <property type="nucleotide sequence ID" value="NZ_CP130612.1"/>
</dbReference>
<protein>
    <submittedName>
        <fullName evidence="3">Glycogen-binding domain-containing protein</fullName>
    </submittedName>
</protein>
<proteinExistence type="predicted"/>
<dbReference type="EMBL" id="CP130612">
    <property type="protein sequence ID" value="WKW11135.1"/>
    <property type="molecule type" value="Genomic_DNA"/>
</dbReference>
<feature type="chain" id="PRO_5041347279" evidence="1">
    <location>
        <begin position="24"/>
        <end position="384"/>
    </location>
</feature>
<name>A0AA49JSI9_9BACT</name>
<sequence length="384" mass="40826">MTPRRLAAWGLVLLALAAPAAGAQRLPELRIEGGIAAITQRGFSLENAALLAVLWRPESEKWGFVTSANLTYAQDSLAAAQGVAAIDVPWGPSDCFRTEAGLAGASFSLRSAGRGGNGNGFVRQHVVASSNYGVWVGIGTGNTDRDGVFSRTLTGDLGLWQRWGPLYVSAVAARMQSADWPLLLASGVTRDPDDDVFDLRDAQLTAQLRLGPHDLALTYTARDGVAGTDAAFQALMWSGTLQIADRVALVGAAGRQLADPLRGLPQANVITGSVRVSLGPKPLPVLERSLIARASIEPMSAGGGELVVRVFASDSLEIIIAGDFSDWRPIRMEREQSTWVARVRLPSGKYRVAVQVNGGEWRAPRNLARVRDDFGGEAGLVVIP</sequence>
<organism evidence="3">
    <name type="scientific">Pseudogemmatithrix spongiicola</name>
    <dbReference type="NCBI Taxonomy" id="3062599"/>
    <lineage>
        <taxon>Bacteria</taxon>
        <taxon>Pseudomonadati</taxon>
        <taxon>Gemmatimonadota</taxon>
        <taxon>Gemmatimonadia</taxon>
        <taxon>Gemmatimonadales</taxon>
        <taxon>Gemmatimonadaceae</taxon>
        <taxon>Pseudogemmatithrix</taxon>
    </lineage>
</organism>
<evidence type="ECO:0000313" key="3">
    <source>
        <dbReference type="EMBL" id="WKW11135.1"/>
    </source>
</evidence>
<keyword evidence="5" id="KW-1185">Reference proteome</keyword>
<dbReference type="CDD" id="cd02859">
    <property type="entry name" value="E_set_AMPKbeta_like_N"/>
    <property type="match status" value="1"/>
</dbReference>
<evidence type="ECO:0000259" key="2">
    <source>
        <dbReference type="Pfam" id="PF16561"/>
    </source>
</evidence>
<evidence type="ECO:0000313" key="5">
    <source>
        <dbReference type="Proteomes" id="UP001229955"/>
    </source>
</evidence>
<dbReference type="EMBL" id="CP130613">
    <property type="protein sequence ID" value="WKW14045.1"/>
    <property type="molecule type" value="Genomic_DNA"/>
</dbReference>
<dbReference type="Proteomes" id="UP001229955">
    <property type="component" value="Chromosome"/>
</dbReference>
<feature type="domain" description="AMP-activated protein kinase glycogen-binding" evidence="2">
    <location>
        <begin position="315"/>
        <end position="377"/>
    </location>
</feature>
<gene>
    <name evidence="3" type="ORF">Strain138_000370</name>
    <name evidence="4" type="ORF">Strain318_000370</name>
</gene>
<dbReference type="Gene3D" id="2.60.40.10">
    <property type="entry name" value="Immunoglobulins"/>
    <property type="match status" value="1"/>
</dbReference>
<dbReference type="InterPro" id="IPR032640">
    <property type="entry name" value="AMPK1_CBM"/>
</dbReference>
<dbReference type="InterPro" id="IPR013783">
    <property type="entry name" value="Ig-like_fold"/>
</dbReference>
<evidence type="ECO:0000256" key="1">
    <source>
        <dbReference type="SAM" id="SignalP"/>
    </source>
</evidence>
<accession>A0AA49JSI9</accession>
<feature type="signal peptide" evidence="1">
    <location>
        <begin position="1"/>
        <end position="23"/>
    </location>
</feature>
<dbReference type="AlphaFoldDB" id="A0AA49JSI9"/>
<evidence type="ECO:0000313" key="4">
    <source>
        <dbReference type="EMBL" id="WKW14045.1"/>
    </source>
</evidence>
<reference evidence="3" key="1">
    <citation type="submission" date="2023-07" db="EMBL/GenBank/DDBJ databases">
        <authorList>
            <person name="Haufschild T."/>
            <person name="Kallscheuer N."/>
            <person name="Hammer J."/>
            <person name="Kohn T."/>
            <person name="Kabuu M."/>
            <person name="Jogler M."/>
            <person name="Wohfarth N."/>
            <person name="Heuer A."/>
            <person name="Rohde M."/>
            <person name="van Teeseling M.C.F."/>
            <person name="Jogler C."/>
        </authorList>
    </citation>
    <scope>NUCLEOTIDE SEQUENCE</scope>
    <source>
        <strain evidence="3">Strain 138</strain>
        <strain evidence="4">Strain 318</strain>
    </source>
</reference>